<dbReference type="GO" id="GO:0005737">
    <property type="term" value="C:cytoplasm"/>
    <property type="evidence" value="ECO:0007669"/>
    <property type="project" value="UniProtKB-SubCell"/>
</dbReference>
<dbReference type="CDD" id="cd02440">
    <property type="entry name" value="AdoMet_MTases"/>
    <property type="match status" value="1"/>
</dbReference>
<accession>A0A3B1CL41</accession>
<dbReference type="InterPro" id="IPR041532">
    <property type="entry name" value="RlmI-like_PUA"/>
</dbReference>
<organism evidence="9">
    <name type="scientific">hydrothermal vent metagenome</name>
    <dbReference type="NCBI Taxonomy" id="652676"/>
    <lineage>
        <taxon>unclassified sequences</taxon>
        <taxon>metagenomes</taxon>
        <taxon>ecological metagenomes</taxon>
    </lineage>
</organism>
<dbReference type="GO" id="GO:0003723">
    <property type="term" value="F:RNA binding"/>
    <property type="evidence" value="ECO:0007669"/>
    <property type="project" value="InterPro"/>
</dbReference>
<dbReference type="Gene3D" id="2.30.130.10">
    <property type="entry name" value="PUA domain"/>
    <property type="match status" value="1"/>
</dbReference>
<dbReference type="Pfam" id="PF17785">
    <property type="entry name" value="PUA_3"/>
    <property type="match status" value="1"/>
</dbReference>
<evidence type="ECO:0000313" key="9">
    <source>
        <dbReference type="EMBL" id="VAX17447.1"/>
    </source>
</evidence>
<proteinExistence type="inferred from homology"/>
<evidence type="ECO:0000256" key="1">
    <source>
        <dbReference type="ARBA" id="ARBA00004496"/>
    </source>
</evidence>
<keyword evidence="3 9" id="KW-0489">Methyltransferase</keyword>
<feature type="domain" description="RlmI-like PUA" evidence="8">
    <location>
        <begin position="5"/>
        <end position="69"/>
    </location>
</feature>
<dbReference type="SUPFAM" id="SSF53335">
    <property type="entry name" value="S-adenosyl-L-methionine-dependent methyltransferases"/>
    <property type="match status" value="1"/>
</dbReference>
<dbReference type="GO" id="GO:0008168">
    <property type="term" value="F:methyltransferase activity"/>
    <property type="evidence" value="ECO:0007669"/>
    <property type="project" value="UniProtKB-KW"/>
</dbReference>
<dbReference type="Gene3D" id="3.30.750.80">
    <property type="entry name" value="RNA methyltransferase domain (HRMD) like"/>
    <property type="match status" value="1"/>
</dbReference>
<protein>
    <submittedName>
        <fullName evidence="9">23S rRNA (Cytosine(1962)-C(5))-methyltransferase</fullName>
        <ecNumber evidence="9">2.1.1.191</ecNumber>
    </submittedName>
</protein>
<gene>
    <name evidence="9" type="ORF">MNBD_NITROSPINAE03-958</name>
</gene>
<comment type="subcellular location">
    <subcellularLocation>
        <location evidence="1">Cytoplasm</location>
    </subcellularLocation>
</comment>
<sequence>MIIKIQVSKTLQAKIQKGHPWVFDYQILGQTPEEGKPGDLGIIYTSKNKFLAIGFYDPFSDIRLRILQWGTPLNIDAGFFKDRLQTAVALRKPLEKKGTSGYRVINGENDGFPGMVLDRYEDTAVLKLYTAAWVPYMDEFLGALANTLQVKRCVLRLSRNCRSTVEEISSFEEGQILFGSTLDSNICFRENGLFFEVDVFAGQKTGFFLDQRENRQRIRSLAKDKSVLNVFSYTGGFSVYAFAGKCKSVWEIDSSPLALKTSRENFELNSPGTESGEKDFQQIEGDAFSALRQLRDRKISFDIVILDPPAFAVKKKQKPKALATYRRLAESGARLTRPGGLLFAASCSRQISAEEFFFEVTSGIRSAGKTFQEIDRTGHALDHPVSFKGAEYLKGIYLEISEGRKGTH</sequence>
<evidence type="ECO:0000259" key="8">
    <source>
        <dbReference type="Pfam" id="PF17785"/>
    </source>
</evidence>
<reference evidence="9" key="1">
    <citation type="submission" date="2018-06" db="EMBL/GenBank/DDBJ databases">
        <authorList>
            <person name="Zhirakovskaya E."/>
        </authorList>
    </citation>
    <scope>NUCLEOTIDE SEQUENCE</scope>
</reference>
<dbReference type="AlphaFoldDB" id="A0A3B1CL41"/>
<dbReference type="CDD" id="cd11572">
    <property type="entry name" value="RlmI_M_like"/>
    <property type="match status" value="1"/>
</dbReference>
<keyword evidence="5" id="KW-0949">S-adenosyl-L-methionine</keyword>
<evidence type="ECO:0000259" key="7">
    <source>
        <dbReference type="Pfam" id="PF10672"/>
    </source>
</evidence>
<dbReference type="Pfam" id="PF10672">
    <property type="entry name" value="Methyltrans_SAM"/>
    <property type="match status" value="1"/>
</dbReference>
<evidence type="ECO:0000256" key="6">
    <source>
        <dbReference type="ARBA" id="ARBA00038091"/>
    </source>
</evidence>
<dbReference type="InterPro" id="IPR015947">
    <property type="entry name" value="PUA-like_sf"/>
</dbReference>
<keyword evidence="4 9" id="KW-0808">Transferase</keyword>
<dbReference type="InterPro" id="IPR029063">
    <property type="entry name" value="SAM-dependent_MTases_sf"/>
</dbReference>
<feature type="domain" description="S-adenosylmethionine-dependent methyltransferase" evidence="7">
    <location>
        <begin position="188"/>
        <end position="362"/>
    </location>
</feature>
<evidence type="ECO:0000256" key="2">
    <source>
        <dbReference type="ARBA" id="ARBA00022490"/>
    </source>
</evidence>
<evidence type="ECO:0000256" key="4">
    <source>
        <dbReference type="ARBA" id="ARBA00022679"/>
    </source>
</evidence>
<dbReference type="EMBL" id="UOGB01000087">
    <property type="protein sequence ID" value="VAX17447.1"/>
    <property type="molecule type" value="Genomic_DNA"/>
</dbReference>
<dbReference type="Gene3D" id="3.40.50.150">
    <property type="entry name" value="Vaccinia Virus protein VP39"/>
    <property type="match status" value="1"/>
</dbReference>
<dbReference type="InterPro" id="IPR019614">
    <property type="entry name" value="SAM-dep_methyl-trfase"/>
</dbReference>
<dbReference type="SUPFAM" id="SSF88697">
    <property type="entry name" value="PUA domain-like"/>
    <property type="match status" value="1"/>
</dbReference>
<dbReference type="PANTHER" id="PTHR42873">
    <property type="entry name" value="RIBOSOMAL RNA LARGE SUBUNIT METHYLTRANSFERASE"/>
    <property type="match status" value="1"/>
</dbReference>
<dbReference type="InterPro" id="IPR036974">
    <property type="entry name" value="PUA_sf"/>
</dbReference>
<dbReference type="EC" id="2.1.1.191" evidence="9"/>
<evidence type="ECO:0000256" key="5">
    <source>
        <dbReference type="ARBA" id="ARBA00022691"/>
    </source>
</evidence>
<dbReference type="PANTHER" id="PTHR42873:SF1">
    <property type="entry name" value="S-ADENOSYLMETHIONINE-DEPENDENT METHYLTRANSFERASE DOMAIN-CONTAINING PROTEIN"/>
    <property type="match status" value="1"/>
</dbReference>
<comment type="similarity">
    <text evidence="6">Belongs to the methyltransferase superfamily. RlmI family.</text>
</comment>
<name>A0A3B1CL41_9ZZZZ</name>
<keyword evidence="2" id="KW-0963">Cytoplasm</keyword>
<dbReference type="CDD" id="cd21153">
    <property type="entry name" value="PUA_RlmI"/>
    <property type="match status" value="1"/>
</dbReference>
<evidence type="ECO:0000256" key="3">
    <source>
        <dbReference type="ARBA" id="ARBA00022603"/>
    </source>
</evidence>
<dbReference type="GO" id="GO:0032259">
    <property type="term" value="P:methylation"/>
    <property type="evidence" value="ECO:0007669"/>
    <property type="project" value="UniProtKB-KW"/>
</dbReference>